<protein>
    <submittedName>
        <fullName evidence="1">Uncharacterized protein</fullName>
    </submittedName>
</protein>
<evidence type="ECO:0000313" key="1">
    <source>
        <dbReference type="EMBL" id="UUZ44532.1"/>
    </source>
</evidence>
<organism evidence="1 2">
    <name type="scientific">Janibacter limosus</name>
    <dbReference type="NCBI Taxonomy" id="53458"/>
    <lineage>
        <taxon>Bacteria</taxon>
        <taxon>Bacillati</taxon>
        <taxon>Actinomycetota</taxon>
        <taxon>Actinomycetes</taxon>
        <taxon>Micrococcales</taxon>
        <taxon>Intrasporangiaceae</taxon>
        <taxon>Janibacter</taxon>
    </lineage>
</organism>
<name>A0AC61U3Z4_9MICO</name>
<reference evidence="1" key="1">
    <citation type="submission" date="2021-11" db="EMBL/GenBank/DDBJ databases">
        <title>Study of the species diversity of bacterial strains isolated from a unique natural object - Shulgan-Tash cave (Bashkiria).</title>
        <authorList>
            <person name="Sazanova A.L."/>
            <person name="Chirak E.R."/>
            <person name="Safronova V.I."/>
        </authorList>
    </citation>
    <scope>NUCLEOTIDE SEQUENCE</scope>
    <source>
        <strain evidence="1">P1</strain>
    </source>
</reference>
<evidence type="ECO:0000313" key="2">
    <source>
        <dbReference type="Proteomes" id="UP001059663"/>
    </source>
</evidence>
<dbReference type="EMBL" id="CP087977">
    <property type="protein sequence ID" value="UUZ44532.1"/>
    <property type="molecule type" value="Genomic_DNA"/>
</dbReference>
<accession>A0AC61U3Z4</accession>
<proteinExistence type="predicted"/>
<gene>
    <name evidence="1" type="ORF">LP422_19500</name>
</gene>
<sequence length="163" mass="17188">MLLGLPIGCAAALGLVVLVRRAMLPADIPFEIPLTVVPPARRGARRVRRDGASRRAAGAARAGQRPAALGAAERRRGRSGRRGRGRRPRGARCRRAGHGCPQRARGTGDPDAPGHRRRGSSPPASSLARLPVGPARRCAADRSPRRSPGTRSDDVRPRAASSS</sequence>
<dbReference type="Proteomes" id="UP001059663">
    <property type="component" value="Chromosome"/>
</dbReference>